<dbReference type="SUPFAM" id="SSF55073">
    <property type="entry name" value="Nucleotide cyclase"/>
    <property type="match status" value="1"/>
</dbReference>
<feature type="coiled-coil region" evidence="3">
    <location>
        <begin position="396"/>
        <end position="433"/>
    </location>
</feature>
<evidence type="ECO:0000259" key="4">
    <source>
        <dbReference type="PROSITE" id="PS50887"/>
    </source>
</evidence>
<dbReference type="SMART" id="SM00267">
    <property type="entry name" value="GGDEF"/>
    <property type="match status" value="1"/>
</dbReference>
<organism evidence="5 6">
    <name type="scientific">Aromatoleum bremense</name>
    <dbReference type="NCBI Taxonomy" id="76115"/>
    <lineage>
        <taxon>Bacteria</taxon>
        <taxon>Pseudomonadati</taxon>
        <taxon>Pseudomonadota</taxon>
        <taxon>Betaproteobacteria</taxon>
        <taxon>Rhodocyclales</taxon>
        <taxon>Rhodocyclaceae</taxon>
        <taxon>Aromatoleum</taxon>
    </lineage>
</organism>
<accession>A0ABX1NTX4</accession>
<evidence type="ECO:0000256" key="1">
    <source>
        <dbReference type="ARBA" id="ARBA00012528"/>
    </source>
</evidence>
<dbReference type="NCBIfam" id="TIGR00254">
    <property type="entry name" value="GGDEF"/>
    <property type="match status" value="1"/>
</dbReference>
<reference evidence="5 6" key="1">
    <citation type="submission" date="2019-12" db="EMBL/GenBank/DDBJ databases">
        <title>Comparative genomics gives insights into the taxonomy of the Azoarcus-Aromatoleum group and reveals separate origins of nif in the plant-associated Azoarcus and non-plant-associated Aromatoleum sub-groups.</title>
        <authorList>
            <person name="Lafos M."/>
            <person name="Maluk M."/>
            <person name="Batista M."/>
            <person name="Junghare M."/>
            <person name="Carmona M."/>
            <person name="Faoro H."/>
            <person name="Cruz L.M."/>
            <person name="Battistoni F."/>
            <person name="De Souza E."/>
            <person name="Pedrosa F."/>
            <person name="Chen W.-M."/>
            <person name="Poole P.S."/>
            <person name="Dixon R.A."/>
            <person name="James E.K."/>
        </authorList>
    </citation>
    <scope>NUCLEOTIDE SEQUENCE [LARGE SCALE GENOMIC DNA]</scope>
    <source>
        <strain evidence="5 6">PbN1</strain>
    </source>
</reference>
<dbReference type="EC" id="2.7.7.65" evidence="1"/>
<dbReference type="PANTHER" id="PTHR45138">
    <property type="entry name" value="REGULATORY COMPONENTS OF SENSORY TRANSDUCTION SYSTEM"/>
    <property type="match status" value="1"/>
</dbReference>
<dbReference type="InterPro" id="IPR043128">
    <property type="entry name" value="Rev_trsase/Diguanyl_cyclase"/>
</dbReference>
<evidence type="ECO:0000256" key="3">
    <source>
        <dbReference type="SAM" id="Coils"/>
    </source>
</evidence>
<dbReference type="CDD" id="cd01949">
    <property type="entry name" value="GGDEF"/>
    <property type="match status" value="1"/>
</dbReference>
<gene>
    <name evidence="5" type="ORF">GPA24_07315</name>
</gene>
<dbReference type="PANTHER" id="PTHR45138:SF9">
    <property type="entry name" value="DIGUANYLATE CYCLASE DGCM-RELATED"/>
    <property type="match status" value="1"/>
</dbReference>
<dbReference type="EMBL" id="WTVP01000014">
    <property type="protein sequence ID" value="NMG15353.1"/>
    <property type="molecule type" value="Genomic_DNA"/>
</dbReference>
<dbReference type="RefSeq" id="WP_169202034.1">
    <property type="nucleotide sequence ID" value="NZ_CP059467.1"/>
</dbReference>
<feature type="domain" description="GGDEF" evidence="4">
    <location>
        <begin position="464"/>
        <end position="596"/>
    </location>
</feature>
<keyword evidence="6" id="KW-1185">Reference proteome</keyword>
<dbReference type="InterPro" id="IPR029787">
    <property type="entry name" value="Nucleotide_cyclase"/>
</dbReference>
<dbReference type="PROSITE" id="PS50887">
    <property type="entry name" value="GGDEF"/>
    <property type="match status" value="1"/>
</dbReference>
<name>A0ABX1NTX4_9RHOO</name>
<dbReference type="Proteomes" id="UP000633943">
    <property type="component" value="Unassembled WGS sequence"/>
</dbReference>
<evidence type="ECO:0000313" key="6">
    <source>
        <dbReference type="Proteomes" id="UP000633943"/>
    </source>
</evidence>
<evidence type="ECO:0000256" key="2">
    <source>
        <dbReference type="ARBA" id="ARBA00034247"/>
    </source>
</evidence>
<evidence type="ECO:0000313" key="5">
    <source>
        <dbReference type="EMBL" id="NMG15353.1"/>
    </source>
</evidence>
<dbReference type="InterPro" id="IPR000160">
    <property type="entry name" value="GGDEF_dom"/>
</dbReference>
<proteinExistence type="predicted"/>
<dbReference type="InterPro" id="IPR050469">
    <property type="entry name" value="Diguanylate_Cyclase"/>
</dbReference>
<dbReference type="Pfam" id="PF00990">
    <property type="entry name" value="GGDEF"/>
    <property type="match status" value="1"/>
</dbReference>
<dbReference type="Gene3D" id="3.30.70.270">
    <property type="match status" value="1"/>
</dbReference>
<comment type="caution">
    <text evidence="5">The sequence shown here is derived from an EMBL/GenBank/DDBJ whole genome shotgun (WGS) entry which is preliminary data.</text>
</comment>
<protein>
    <recommendedName>
        <fullName evidence="1">diguanylate cyclase</fullName>
        <ecNumber evidence="1">2.7.7.65</ecNumber>
    </recommendedName>
</protein>
<sequence>MPAPTQPSDIAREVLRLFASRRLPPTPDNFRTLYHEVSGIPAPDEPFPEKFVRTLARQLPRDTSERARLARLLDQALAVGKADVARQALAEYYDSLKAERPPAWNELIAELLRQWESRQAGWTVARKRESLERVLAASDPQTLHARLQALVRSWSQAPAEPGTTSPPDMPVQAVAAKPAETAAPEVRLVAASETGGLLAGLRELLLLTLESIAPVFLADQPELTRDAAEFSASVRRAQDAGALQAIAKQLRKFAYRLEMLAGDRAEVHTGLLNLLRLLLENIDQIVIDDQWLHGQMDTLRDIVGNPTSLRMIDDAERRLKEIIFKQSQLKHNHSEAQRSLKKMLAGFVDHLASFADTTSSYHDRIEECADRISAARDISEIGGVLDEVMRETLAIRDEARRSRDELRATRERVREAEAQMAEMQRALDESSHLVRHDQLTGLLNRRGLEETFDKEAGRARRHHNTLSVALLDIDNFKKINDTHGHQAGDDALVHLARIVRANLRPQDTLARHGGEEFILLYPDTDLDQAHAALVRLQRELTRAFFLADDKKILITFSAGITAWNPGETLDAVLKRADAAMYEAKETGKNKVVAAGMGGFT</sequence>
<keyword evidence="3" id="KW-0175">Coiled coil</keyword>
<comment type="catalytic activity">
    <reaction evidence="2">
        <text>2 GTP = 3',3'-c-di-GMP + 2 diphosphate</text>
        <dbReference type="Rhea" id="RHEA:24898"/>
        <dbReference type="ChEBI" id="CHEBI:33019"/>
        <dbReference type="ChEBI" id="CHEBI:37565"/>
        <dbReference type="ChEBI" id="CHEBI:58805"/>
        <dbReference type="EC" id="2.7.7.65"/>
    </reaction>
</comment>